<dbReference type="GO" id="GO:0005634">
    <property type="term" value="C:nucleus"/>
    <property type="evidence" value="ECO:0007669"/>
    <property type="project" value="UniProtKB-SubCell"/>
</dbReference>
<gene>
    <name evidence="5" type="ORF">M011DRAFT_476687</name>
</gene>
<dbReference type="InterPro" id="IPR052416">
    <property type="entry name" value="GTF3C_component"/>
</dbReference>
<dbReference type="Proteomes" id="UP000799440">
    <property type="component" value="Unassembled WGS sequence"/>
</dbReference>
<reference evidence="5" key="1">
    <citation type="journal article" date="2020" name="Stud. Mycol.">
        <title>101 Dothideomycetes genomes: a test case for predicting lifestyles and emergence of pathogens.</title>
        <authorList>
            <person name="Haridas S."/>
            <person name="Albert R."/>
            <person name="Binder M."/>
            <person name="Bloem J."/>
            <person name="Labutti K."/>
            <person name="Salamov A."/>
            <person name="Andreopoulos B."/>
            <person name="Baker S."/>
            <person name="Barry K."/>
            <person name="Bills G."/>
            <person name="Bluhm B."/>
            <person name="Cannon C."/>
            <person name="Castanera R."/>
            <person name="Culley D."/>
            <person name="Daum C."/>
            <person name="Ezra D."/>
            <person name="Gonzalez J."/>
            <person name="Henrissat B."/>
            <person name="Kuo A."/>
            <person name="Liang C."/>
            <person name="Lipzen A."/>
            <person name="Lutzoni F."/>
            <person name="Magnuson J."/>
            <person name="Mondo S."/>
            <person name="Nolan M."/>
            <person name="Ohm R."/>
            <person name="Pangilinan J."/>
            <person name="Park H.-J."/>
            <person name="Ramirez L."/>
            <person name="Alfaro M."/>
            <person name="Sun H."/>
            <person name="Tritt A."/>
            <person name="Yoshinaga Y."/>
            <person name="Zwiers L.-H."/>
            <person name="Turgeon B."/>
            <person name="Goodwin S."/>
            <person name="Spatafora J."/>
            <person name="Crous P."/>
            <person name="Grigoriev I."/>
        </authorList>
    </citation>
    <scope>NUCLEOTIDE SEQUENCE</scope>
    <source>
        <strain evidence="5">CBS 119925</strain>
    </source>
</reference>
<keyword evidence="3" id="KW-0539">Nucleus</keyword>
<dbReference type="GO" id="GO:0006383">
    <property type="term" value="P:transcription by RNA polymerase III"/>
    <property type="evidence" value="ECO:0007669"/>
    <property type="project" value="TreeGrafter"/>
</dbReference>
<feature type="compositionally biased region" description="Low complexity" evidence="4">
    <location>
        <begin position="115"/>
        <end position="134"/>
    </location>
</feature>
<evidence type="ECO:0000256" key="4">
    <source>
        <dbReference type="SAM" id="MobiDB-lite"/>
    </source>
</evidence>
<sequence>MPRQSSRRESRGKGANYRPQDAYSFLDSEDEATAQAVHTGRKKRRSDDDDDTDAADTFTPDAAEPEDEEQEFEVEDEQDEDEDDEMIDVEDDEDESFDKRRSKHYTPKITSKPIRTAAAAHLTPTPRTTTPRPKSTAKPRATPRRPVIAASDRMRNRGVDHEGRGTRGGGLDQRVMDLFGPSEEDLQGVKKTREYWFLQETLPLRGLLHRSFYIDEESREKEAQGAKEWWRSEGKGLFERGQRCRGLGVKEGMRYLRTEEKGGLNVLMGPLKKQVMYELRKGGFVSTAAAFEDKTDRRGWLLNLGARVQDAQWALNQGQTQYLAVPVEQKEPGIKYKPLHNPNAPAFTPTSGFPGSIQLWSFGSTAKGELDTTVSPRLEVVICASWGTPKALRWCPVSVDEANETDDGRRVHLGLLATIWSDGHVRILEVSFPTPSPDAPQTQYIHYTSTAFDIPIPHALPTCIHWLSPTSLAVATASGTLAIWTLTHKDTFPSAPNTTPQPWFYKQIADTYILTLSSGYPSRPTYISFTTADGLSTLLDLRSPTIDTAFTARGRVFAQTLNWHDHTQSFVQPDEVMLFRNNMIRRFYSNLLHLRTEAQILASATSELHPGVLVGCSDGRVWCANPVPRVLNYKEVPWRQCWFAAEWRPGLKPEGEKKTRDPDSATDSSSPESDSDFHDINAPPTDTPRRITQPTPDILTNPAVRMLEGFKVERMPLQPVKTETPYQKDVKPLTLYEEPSRVTCLAWNPNLRAGTWAVAGLGSGLLRVEDLGV</sequence>
<protein>
    <recommendedName>
        <fullName evidence="7">WD40 repeat-like protein</fullName>
    </recommendedName>
</protein>
<feature type="compositionally biased region" description="Acidic residues" evidence="4">
    <location>
        <begin position="63"/>
        <end position="96"/>
    </location>
</feature>
<evidence type="ECO:0008006" key="7">
    <source>
        <dbReference type="Google" id="ProtNLM"/>
    </source>
</evidence>
<dbReference type="PANTHER" id="PTHR15052:SF2">
    <property type="entry name" value="GENERAL TRANSCRIPTION FACTOR 3C POLYPEPTIDE 2"/>
    <property type="match status" value="1"/>
</dbReference>
<organism evidence="5 6">
    <name type="scientific">Sporormia fimetaria CBS 119925</name>
    <dbReference type="NCBI Taxonomy" id="1340428"/>
    <lineage>
        <taxon>Eukaryota</taxon>
        <taxon>Fungi</taxon>
        <taxon>Dikarya</taxon>
        <taxon>Ascomycota</taxon>
        <taxon>Pezizomycotina</taxon>
        <taxon>Dothideomycetes</taxon>
        <taxon>Pleosporomycetidae</taxon>
        <taxon>Pleosporales</taxon>
        <taxon>Sporormiaceae</taxon>
        <taxon>Sporormia</taxon>
    </lineage>
</organism>
<accession>A0A6A6VDZ2</accession>
<feature type="region of interest" description="Disordered" evidence="4">
    <location>
        <begin position="652"/>
        <end position="698"/>
    </location>
</feature>
<comment type="subcellular location">
    <subcellularLocation>
        <location evidence="1">Nucleus</location>
    </subcellularLocation>
</comment>
<name>A0A6A6VDZ2_9PLEO</name>
<evidence type="ECO:0000256" key="2">
    <source>
        <dbReference type="ARBA" id="ARBA00023163"/>
    </source>
</evidence>
<dbReference type="SUPFAM" id="SSF50978">
    <property type="entry name" value="WD40 repeat-like"/>
    <property type="match status" value="1"/>
</dbReference>
<proteinExistence type="predicted"/>
<dbReference type="OrthoDB" id="4703at2759"/>
<keyword evidence="2" id="KW-0804">Transcription</keyword>
<keyword evidence="6" id="KW-1185">Reference proteome</keyword>
<evidence type="ECO:0000256" key="3">
    <source>
        <dbReference type="ARBA" id="ARBA00023242"/>
    </source>
</evidence>
<dbReference type="InterPro" id="IPR036322">
    <property type="entry name" value="WD40_repeat_dom_sf"/>
</dbReference>
<dbReference type="AlphaFoldDB" id="A0A6A6VDZ2"/>
<evidence type="ECO:0000313" key="6">
    <source>
        <dbReference type="Proteomes" id="UP000799440"/>
    </source>
</evidence>
<feature type="compositionally biased region" description="Basic and acidic residues" evidence="4">
    <location>
        <begin position="652"/>
        <end position="663"/>
    </location>
</feature>
<feature type="region of interest" description="Disordered" evidence="4">
    <location>
        <begin position="1"/>
        <end position="143"/>
    </location>
</feature>
<feature type="compositionally biased region" description="Basic and acidic residues" evidence="4">
    <location>
        <begin position="1"/>
        <end position="12"/>
    </location>
</feature>
<dbReference type="GO" id="GO:0000127">
    <property type="term" value="C:transcription factor TFIIIC complex"/>
    <property type="evidence" value="ECO:0007669"/>
    <property type="project" value="TreeGrafter"/>
</dbReference>
<evidence type="ECO:0000313" key="5">
    <source>
        <dbReference type="EMBL" id="KAF2748056.1"/>
    </source>
</evidence>
<evidence type="ECO:0000256" key="1">
    <source>
        <dbReference type="ARBA" id="ARBA00004123"/>
    </source>
</evidence>
<dbReference type="PANTHER" id="PTHR15052">
    <property type="entry name" value="RNA POLYMERASE III TRANSCRIPTION INITIATION FACTOR COMPLEX SUBUNIT"/>
    <property type="match status" value="1"/>
</dbReference>
<dbReference type="EMBL" id="MU006570">
    <property type="protein sequence ID" value="KAF2748056.1"/>
    <property type="molecule type" value="Genomic_DNA"/>
</dbReference>